<dbReference type="CDD" id="cd08506">
    <property type="entry name" value="PBP2_clavulanate_OppA2"/>
    <property type="match status" value="1"/>
</dbReference>
<dbReference type="SUPFAM" id="SSF53850">
    <property type="entry name" value="Periplasmic binding protein-like II"/>
    <property type="match status" value="1"/>
</dbReference>
<evidence type="ECO:0000256" key="1">
    <source>
        <dbReference type="SAM" id="MobiDB-lite"/>
    </source>
</evidence>
<evidence type="ECO:0000313" key="4">
    <source>
        <dbReference type="Proteomes" id="UP000198373"/>
    </source>
</evidence>
<reference evidence="4" key="1">
    <citation type="submission" date="2017-06" db="EMBL/GenBank/DDBJ databases">
        <authorList>
            <person name="Varghese N."/>
            <person name="Submissions S."/>
        </authorList>
    </citation>
    <scope>NUCLEOTIDE SEQUENCE [LARGE SCALE GENOMIC DNA]</scope>
    <source>
        <strain evidence="4">DSM 46839</strain>
    </source>
</reference>
<dbReference type="PROSITE" id="PS51257">
    <property type="entry name" value="PROKAR_LIPOPROTEIN"/>
    <property type="match status" value="1"/>
</dbReference>
<dbReference type="Gene3D" id="3.10.105.10">
    <property type="entry name" value="Dipeptide-binding Protein, Domain 3"/>
    <property type="match status" value="1"/>
</dbReference>
<dbReference type="EMBL" id="FZOO01000002">
    <property type="protein sequence ID" value="SNS22420.1"/>
    <property type="molecule type" value="Genomic_DNA"/>
</dbReference>
<dbReference type="GO" id="GO:0042597">
    <property type="term" value="C:periplasmic space"/>
    <property type="evidence" value="ECO:0007669"/>
    <property type="project" value="UniProtKB-ARBA"/>
</dbReference>
<dbReference type="GO" id="GO:0043190">
    <property type="term" value="C:ATP-binding cassette (ABC) transporter complex"/>
    <property type="evidence" value="ECO:0007669"/>
    <property type="project" value="InterPro"/>
</dbReference>
<feature type="region of interest" description="Disordered" evidence="1">
    <location>
        <begin position="378"/>
        <end position="403"/>
    </location>
</feature>
<accession>A0A239CQL3</accession>
<dbReference type="PANTHER" id="PTHR30290">
    <property type="entry name" value="PERIPLASMIC BINDING COMPONENT OF ABC TRANSPORTER"/>
    <property type="match status" value="1"/>
</dbReference>
<dbReference type="PANTHER" id="PTHR30290:SF83">
    <property type="entry name" value="ABC TRANSPORTER SUBSTRATE-BINDING PROTEIN"/>
    <property type="match status" value="1"/>
</dbReference>
<dbReference type="Proteomes" id="UP000198373">
    <property type="component" value="Unassembled WGS sequence"/>
</dbReference>
<dbReference type="Gene3D" id="3.40.190.10">
    <property type="entry name" value="Periplasmic binding protein-like II"/>
    <property type="match status" value="1"/>
</dbReference>
<dbReference type="InterPro" id="IPR039424">
    <property type="entry name" value="SBP_5"/>
</dbReference>
<evidence type="ECO:0000259" key="2">
    <source>
        <dbReference type="Pfam" id="PF00496"/>
    </source>
</evidence>
<dbReference type="OrthoDB" id="5240629at2"/>
<sequence>MENTVLRGRGPVAAVAAAVLLVVGTAVSCSGAGEDAAALPVFGDGPDAGVSGVRAPSDATGGTLRVVAGEVDSLDPQRSYQPGVWNLMRLYTRTLVSYDPRPGRTGELVPDLATDLGSTPDGGTTWTFTLREGVRFETGQPITSRDLKYGIERSFASDVVVGGPTRVVDLLDDPADPYAGPWQDETPGRLGLASVETPDDRTITFRLRVPQPDFPYVMALPSSSPVPIDLDTGADYGRDPVSSGPYAVTAQDDVTGIVLERNPQWDPATDDVRTALPDRVVVRTGLTGLLRDQALLAGSADVDLSGTGIQAPTTARLAEDTGGDVPLADRVDGVPGNVVRLLALPTDVAPFDDPDCRAAVAAVVDRAAVQEALGGPAEATPTARLWPQGVEGGPQPADPGPDLAAARESLAACGRPEGFSTVLATPDGPNGVAVADRVAGQLQAVGIGVEVRALDAASYYATEVGNPDRVRANGIGMVLATWTADVPTPGSFLVPLVDGRSISTVGNTNFARLADPAVDALIDAARTAPDAEAARAAWREVATAATAGAAYVPLAESRVQLLAGQRLRNGLVMGPYTGYDLATAGVR</sequence>
<keyword evidence="4" id="KW-1185">Reference proteome</keyword>
<protein>
    <submittedName>
        <fullName evidence="3">Peptide/nickel transport system substrate-binding protein</fullName>
    </submittedName>
</protein>
<dbReference type="GO" id="GO:0015833">
    <property type="term" value="P:peptide transport"/>
    <property type="evidence" value="ECO:0007669"/>
    <property type="project" value="TreeGrafter"/>
</dbReference>
<organism evidence="3 4">
    <name type="scientific">Geodermatophilus pulveris</name>
    <dbReference type="NCBI Taxonomy" id="1564159"/>
    <lineage>
        <taxon>Bacteria</taxon>
        <taxon>Bacillati</taxon>
        <taxon>Actinomycetota</taxon>
        <taxon>Actinomycetes</taxon>
        <taxon>Geodermatophilales</taxon>
        <taxon>Geodermatophilaceae</taxon>
        <taxon>Geodermatophilus</taxon>
    </lineage>
</organism>
<evidence type="ECO:0000313" key="3">
    <source>
        <dbReference type="EMBL" id="SNS22420.1"/>
    </source>
</evidence>
<feature type="domain" description="Solute-binding protein family 5" evidence="2">
    <location>
        <begin position="107"/>
        <end position="500"/>
    </location>
</feature>
<proteinExistence type="predicted"/>
<gene>
    <name evidence="3" type="ORF">SAMN06893096_102581</name>
</gene>
<name>A0A239CQL3_9ACTN</name>
<dbReference type="PIRSF" id="PIRSF002741">
    <property type="entry name" value="MppA"/>
    <property type="match status" value="1"/>
</dbReference>
<dbReference type="GO" id="GO:1904680">
    <property type="term" value="F:peptide transmembrane transporter activity"/>
    <property type="evidence" value="ECO:0007669"/>
    <property type="project" value="TreeGrafter"/>
</dbReference>
<dbReference type="InterPro" id="IPR030678">
    <property type="entry name" value="Peptide/Ni-bd"/>
</dbReference>
<dbReference type="AlphaFoldDB" id="A0A239CQL3"/>
<dbReference type="InterPro" id="IPR000914">
    <property type="entry name" value="SBP_5_dom"/>
</dbReference>
<dbReference type="Pfam" id="PF00496">
    <property type="entry name" value="SBP_bac_5"/>
    <property type="match status" value="1"/>
</dbReference>
<dbReference type="RefSeq" id="WP_089304731.1">
    <property type="nucleotide sequence ID" value="NZ_FZOO01000002.1"/>
</dbReference>